<reference evidence="2 3" key="1">
    <citation type="journal article" date="2013" name="Genome Announc.">
        <title>Draft Genome Sequence of 'Candidatus Halobonum tyrrellensis' Strain G22, Isolated from the Hypersaline Waters of Lake Tyrrell, Australia.</title>
        <authorList>
            <person name="Ugalde J.A."/>
            <person name="Narasingarao P."/>
            <person name="Kuo S."/>
            <person name="Podell S."/>
            <person name="Allen E.E."/>
        </authorList>
    </citation>
    <scope>NUCLEOTIDE SEQUENCE [LARGE SCALE GENOMIC DNA]</scope>
    <source>
        <strain evidence="2 3">G22</strain>
    </source>
</reference>
<protein>
    <submittedName>
        <fullName evidence="2">Uncharacterized protein</fullName>
    </submittedName>
</protein>
<dbReference type="EMBL" id="ASGZ01000028">
    <property type="protein sequence ID" value="ESP88449.1"/>
    <property type="molecule type" value="Genomic_DNA"/>
</dbReference>
<evidence type="ECO:0000256" key="1">
    <source>
        <dbReference type="SAM" id="MobiDB-lite"/>
    </source>
</evidence>
<gene>
    <name evidence="2" type="ORF">K933_08317</name>
</gene>
<organism evidence="2 3">
    <name type="scientific">Candidatus Halobonum tyrrellensis G22</name>
    <dbReference type="NCBI Taxonomy" id="1324957"/>
    <lineage>
        <taxon>Archaea</taxon>
        <taxon>Methanobacteriati</taxon>
        <taxon>Methanobacteriota</taxon>
        <taxon>Stenosarchaea group</taxon>
        <taxon>Halobacteria</taxon>
        <taxon>Halobacteriales</taxon>
        <taxon>Haloferacaceae</taxon>
        <taxon>Candidatus Halobonum</taxon>
    </lineage>
</organism>
<dbReference type="PATRIC" id="fig|1324957.4.peg.1688"/>
<dbReference type="Proteomes" id="UP000017840">
    <property type="component" value="Unassembled WGS sequence"/>
</dbReference>
<dbReference type="AlphaFoldDB" id="V4HKK1"/>
<name>V4HKK1_9EURY</name>
<sequence length="48" mass="5286">MSANREETDAPDETPGDDDDHLTDVPDGAGCTEIWEHISERRDADDGE</sequence>
<keyword evidence="3" id="KW-1185">Reference proteome</keyword>
<proteinExistence type="predicted"/>
<dbReference type="RefSeq" id="WP_023394248.1">
    <property type="nucleotide sequence ID" value="NZ_ASGZ01000028.1"/>
</dbReference>
<feature type="region of interest" description="Disordered" evidence="1">
    <location>
        <begin position="1"/>
        <end position="30"/>
    </location>
</feature>
<dbReference type="eggNOG" id="arCOG07919">
    <property type="taxonomic scope" value="Archaea"/>
</dbReference>
<accession>V4HKK1</accession>
<evidence type="ECO:0000313" key="2">
    <source>
        <dbReference type="EMBL" id="ESP88449.1"/>
    </source>
</evidence>
<evidence type="ECO:0000313" key="3">
    <source>
        <dbReference type="Proteomes" id="UP000017840"/>
    </source>
</evidence>
<comment type="caution">
    <text evidence="2">The sequence shown here is derived from an EMBL/GenBank/DDBJ whole genome shotgun (WGS) entry which is preliminary data.</text>
</comment>
<feature type="compositionally biased region" description="Acidic residues" evidence="1">
    <location>
        <begin position="9"/>
        <end position="21"/>
    </location>
</feature>